<keyword evidence="4" id="KW-1185">Reference proteome</keyword>
<accession>A0ABN1IW31</accession>
<dbReference type="Gene3D" id="3.40.1440.10">
    <property type="entry name" value="GIY-YIG endonuclease"/>
    <property type="match status" value="1"/>
</dbReference>
<evidence type="ECO:0000259" key="2">
    <source>
        <dbReference type="PROSITE" id="PS50164"/>
    </source>
</evidence>
<proteinExistence type="inferred from homology"/>
<dbReference type="PANTHER" id="PTHR34477">
    <property type="entry name" value="UPF0213 PROTEIN YHBQ"/>
    <property type="match status" value="1"/>
</dbReference>
<name>A0ABN1IW31_9FLAO</name>
<sequence length="122" mass="14388">MIGYMYILQCSDGSYYTGSTKDLERRLQQHQSGDGANHTKKRQPVTLVYYEKYDRIDTAFYREKQVQGWSRAKKEVLIRGEVDELHRLSECQNDTHWLERYSSAFGCAQASNIIKKERKKDN</sequence>
<evidence type="ECO:0000313" key="4">
    <source>
        <dbReference type="Proteomes" id="UP001501758"/>
    </source>
</evidence>
<dbReference type="InterPro" id="IPR050190">
    <property type="entry name" value="UPF0213_domain"/>
</dbReference>
<comment type="caution">
    <text evidence="3">The sequence shown here is derived from an EMBL/GenBank/DDBJ whole genome shotgun (WGS) entry which is preliminary data.</text>
</comment>
<dbReference type="CDD" id="cd10456">
    <property type="entry name" value="GIY-YIG_UPF0213"/>
    <property type="match status" value="1"/>
</dbReference>
<reference evidence="3 4" key="1">
    <citation type="journal article" date="2019" name="Int. J. Syst. Evol. Microbiol.">
        <title>The Global Catalogue of Microorganisms (GCM) 10K type strain sequencing project: providing services to taxonomists for standard genome sequencing and annotation.</title>
        <authorList>
            <consortium name="The Broad Institute Genomics Platform"/>
            <consortium name="The Broad Institute Genome Sequencing Center for Infectious Disease"/>
            <person name="Wu L."/>
            <person name="Ma J."/>
        </authorList>
    </citation>
    <scope>NUCLEOTIDE SEQUENCE [LARGE SCALE GENOMIC DNA]</scope>
    <source>
        <strain evidence="3 4">JCM 15974</strain>
    </source>
</reference>
<dbReference type="SUPFAM" id="SSF82771">
    <property type="entry name" value="GIY-YIG endonuclease"/>
    <property type="match status" value="1"/>
</dbReference>
<evidence type="ECO:0000256" key="1">
    <source>
        <dbReference type="ARBA" id="ARBA00007435"/>
    </source>
</evidence>
<dbReference type="Pfam" id="PF01541">
    <property type="entry name" value="GIY-YIG"/>
    <property type="match status" value="1"/>
</dbReference>
<dbReference type="EMBL" id="BAAAGE010000002">
    <property type="protein sequence ID" value="GAA0722200.1"/>
    <property type="molecule type" value="Genomic_DNA"/>
</dbReference>
<comment type="similarity">
    <text evidence="1">Belongs to the UPF0213 family.</text>
</comment>
<organism evidence="3 4">
    <name type="scientific">Aquimarina litoralis</name>
    <dbReference type="NCBI Taxonomy" id="584605"/>
    <lineage>
        <taxon>Bacteria</taxon>
        <taxon>Pseudomonadati</taxon>
        <taxon>Bacteroidota</taxon>
        <taxon>Flavobacteriia</taxon>
        <taxon>Flavobacteriales</taxon>
        <taxon>Flavobacteriaceae</taxon>
        <taxon>Aquimarina</taxon>
    </lineage>
</organism>
<dbReference type="Proteomes" id="UP001501758">
    <property type="component" value="Unassembled WGS sequence"/>
</dbReference>
<dbReference type="PROSITE" id="PS50164">
    <property type="entry name" value="GIY_YIG"/>
    <property type="match status" value="1"/>
</dbReference>
<feature type="domain" description="GIY-YIG" evidence="2">
    <location>
        <begin position="1"/>
        <end position="76"/>
    </location>
</feature>
<protein>
    <recommendedName>
        <fullName evidence="2">GIY-YIG domain-containing protein</fullName>
    </recommendedName>
</protein>
<evidence type="ECO:0000313" key="3">
    <source>
        <dbReference type="EMBL" id="GAA0722200.1"/>
    </source>
</evidence>
<dbReference type="SMART" id="SM00465">
    <property type="entry name" value="GIYc"/>
    <property type="match status" value="1"/>
</dbReference>
<dbReference type="InterPro" id="IPR035901">
    <property type="entry name" value="GIY-YIG_endonuc_sf"/>
</dbReference>
<dbReference type="InterPro" id="IPR000305">
    <property type="entry name" value="GIY-YIG_endonuc"/>
</dbReference>
<gene>
    <name evidence="3" type="ORF">GCM10009430_24370</name>
</gene>
<dbReference type="PANTHER" id="PTHR34477:SF1">
    <property type="entry name" value="UPF0213 PROTEIN YHBQ"/>
    <property type="match status" value="1"/>
</dbReference>